<dbReference type="Proteomes" id="UP000054513">
    <property type="component" value="Unassembled WGS sequence"/>
</dbReference>
<protein>
    <submittedName>
        <fullName evidence="1">Uncharacterized protein</fullName>
    </submittedName>
</protein>
<evidence type="ECO:0000313" key="2">
    <source>
        <dbReference type="Proteomes" id="UP000054513"/>
    </source>
</evidence>
<sequence length="105" mass="11342">MGAFWLIVNTNPNKTWGSADPDKALSHAPCGHAFRDALRHITAMAHHSIQPGIQAAPTPATSAINIFQLLPLQKVARLVILPMHCSLAEGTMPSGQPFIQMPGRR</sequence>
<evidence type="ECO:0000313" key="1">
    <source>
        <dbReference type="EMBL" id="KTC60254.1"/>
    </source>
</evidence>
<accession>A0AAW3M225</accession>
<dbReference type="AlphaFoldDB" id="A0AAW3M225"/>
<name>A0AAW3M225_PSESS</name>
<reference evidence="1 2" key="1">
    <citation type="submission" date="2015-09" db="EMBL/GenBank/DDBJ databases">
        <title>Genome sequence of ICMP 19499.</title>
        <authorList>
            <person name="Visnovsky S.B."/>
            <person name="Lu A."/>
            <person name="Panda P."/>
            <person name="Pitman A.R."/>
        </authorList>
    </citation>
    <scope>NUCLEOTIDE SEQUENCE [LARGE SCALE GENOMIC DNA]</scope>
    <source>
        <strain evidence="1 2">ICMP 19499</strain>
    </source>
</reference>
<organism evidence="1 2">
    <name type="scientific">Pseudomonas savastanoi</name>
    <name type="common">Pseudomonas syringae pv. savastanoi</name>
    <dbReference type="NCBI Taxonomy" id="29438"/>
    <lineage>
        <taxon>Bacteria</taxon>
        <taxon>Pseudomonadati</taxon>
        <taxon>Pseudomonadota</taxon>
        <taxon>Gammaproteobacteria</taxon>
        <taxon>Pseudomonadales</taxon>
        <taxon>Pseudomonadaceae</taxon>
        <taxon>Pseudomonas</taxon>
    </lineage>
</organism>
<dbReference type="EMBL" id="LKCI01000018">
    <property type="protein sequence ID" value="KTC60254.1"/>
    <property type="molecule type" value="Genomic_DNA"/>
</dbReference>
<comment type="caution">
    <text evidence="1">The sequence shown here is derived from an EMBL/GenBank/DDBJ whole genome shotgun (WGS) entry which is preliminary data.</text>
</comment>
<proteinExistence type="predicted"/>
<gene>
    <name evidence="1" type="ORF">AO287_02465</name>
</gene>